<dbReference type="AlphaFoldDB" id="A0AB74UB74"/>
<gene>
    <name evidence="2" type="ORF">ABV408_14565</name>
</gene>
<sequence>MNDITTPPATSRVLEVPPPEPAISAAAMRDKLGLHTDAWDLAQDLANAIEALVVIDTRSRAHYLAGHIPGAISLPHVEMNPTTLAALARDRVYVCYCDGIGCNGSTWGTLKLATAGFTVKELLGGLDFWQRDGHPLASGPEPGSLADAELTACGC</sequence>
<evidence type="ECO:0000259" key="1">
    <source>
        <dbReference type="PROSITE" id="PS50206"/>
    </source>
</evidence>
<dbReference type="PANTHER" id="PTHR43031:SF1">
    <property type="entry name" value="PYRIDINE NUCLEOTIDE-DISULPHIDE OXIDOREDUCTASE"/>
    <property type="match status" value="1"/>
</dbReference>
<dbReference type="InterPro" id="IPR001307">
    <property type="entry name" value="Thiosulphate_STrfase_CS"/>
</dbReference>
<dbReference type="SUPFAM" id="SSF52821">
    <property type="entry name" value="Rhodanese/Cell cycle control phosphatase"/>
    <property type="match status" value="1"/>
</dbReference>
<dbReference type="Pfam" id="PF00581">
    <property type="entry name" value="Rhodanese"/>
    <property type="match status" value="1"/>
</dbReference>
<reference evidence="2" key="1">
    <citation type="submission" date="2024-06" db="EMBL/GenBank/DDBJ databases">
        <title>Complete genome of Salinicola endophyticus HNIBRBA4755.</title>
        <authorList>
            <person name="Shin S.Y."/>
            <person name="Kang H."/>
            <person name="Song J."/>
        </authorList>
    </citation>
    <scope>NUCLEOTIDE SEQUENCE</scope>
    <source>
        <strain evidence="2">HNIBRBA4755</strain>
    </source>
</reference>
<dbReference type="PROSITE" id="PS00380">
    <property type="entry name" value="RHODANESE_1"/>
    <property type="match status" value="1"/>
</dbReference>
<protein>
    <submittedName>
        <fullName evidence="2">Rhodanese-like domain-containing protein</fullName>
    </submittedName>
</protein>
<name>A0AB74UB74_9GAMM</name>
<proteinExistence type="predicted"/>
<evidence type="ECO:0000313" key="2">
    <source>
        <dbReference type="EMBL" id="XCJ78649.1"/>
    </source>
</evidence>
<dbReference type="InterPro" id="IPR036873">
    <property type="entry name" value="Rhodanese-like_dom_sf"/>
</dbReference>
<dbReference type="RefSeq" id="WP_353979623.1">
    <property type="nucleotide sequence ID" value="NZ_CP159578.1"/>
</dbReference>
<dbReference type="InterPro" id="IPR001763">
    <property type="entry name" value="Rhodanese-like_dom"/>
</dbReference>
<feature type="domain" description="Rhodanese" evidence="1">
    <location>
        <begin position="48"/>
        <end position="138"/>
    </location>
</feature>
<organism evidence="2">
    <name type="scientific">Salinicola endophyticus</name>
    <dbReference type="NCBI Taxonomy" id="1949083"/>
    <lineage>
        <taxon>Bacteria</taxon>
        <taxon>Pseudomonadati</taxon>
        <taxon>Pseudomonadota</taxon>
        <taxon>Gammaproteobacteria</taxon>
        <taxon>Oceanospirillales</taxon>
        <taxon>Halomonadaceae</taxon>
        <taxon>Salinicola</taxon>
    </lineage>
</organism>
<dbReference type="EMBL" id="CP159578">
    <property type="protein sequence ID" value="XCJ78649.1"/>
    <property type="molecule type" value="Genomic_DNA"/>
</dbReference>
<dbReference type="Gene3D" id="3.40.250.10">
    <property type="entry name" value="Rhodanese-like domain"/>
    <property type="match status" value="1"/>
</dbReference>
<dbReference type="PANTHER" id="PTHR43031">
    <property type="entry name" value="FAD-DEPENDENT OXIDOREDUCTASE"/>
    <property type="match status" value="1"/>
</dbReference>
<dbReference type="PROSITE" id="PS50206">
    <property type="entry name" value="RHODANESE_3"/>
    <property type="match status" value="1"/>
</dbReference>
<dbReference type="InterPro" id="IPR050229">
    <property type="entry name" value="GlpE_sulfurtransferase"/>
</dbReference>
<dbReference type="SMART" id="SM00450">
    <property type="entry name" value="RHOD"/>
    <property type="match status" value="1"/>
</dbReference>
<accession>A0AB74UB74</accession>
<dbReference type="GO" id="GO:0004792">
    <property type="term" value="F:thiosulfate-cyanide sulfurtransferase activity"/>
    <property type="evidence" value="ECO:0007669"/>
    <property type="project" value="InterPro"/>
</dbReference>